<proteinExistence type="predicted"/>
<evidence type="ECO:0000313" key="1">
    <source>
        <dbReference type="EMBL" id="MBV6340595.1"/>
    </source>
</evidence>
<keyword evidence="2" id="KW-1185">Reference proteome</keyword>
<evidence type="ECO:0000313" key="2">
    <source>
        <dbReference type="Proteomes" id="UP001196980"/>
    </source>
</evidence>
<organism evidence="1 2">
    <name type="scientific">Candidatus Magnetobacterium casense</name>
    <dbReference type="NCBI Taxonomy" id="1455061"/>
    <lineage>
        <taxon>Bacteria</taxon>
        <taxon>Pseudomonadati</taxon>
        <taxon>Nitrospirota</taxon>
        <taxon>Thermodesulfovibrionia</taxon>
        <taxon>Thermodesulfovibrionales</taxon>
        <taxon>Candidatus Magnetobacteriaceae</taxon>
        <taxon>Candidatus Magnetobacterium</taxon>
    </lineage>
</organism>
<reference evidence="1 2" key="1">
    <citation type="journal article" date="2020" name="J Geophys Res Biogeosci">
        <title>Magnetotaxis as an Adaptation to Enable Bacterial Shuttling of Microbial Sulfur and Sulfur Cycling Across Aquatic Oxic#Anoxic Interfaces.</title>
        <authorList>
            <person name="Li J."/>
            <person name="Liu P."/>
            <person name="Wang J."/>
            <person name="Roberts A.P."/>
            <person name="Pan Y."/>
        </authorList>
    </citation>
    <scope>NUCLEOTIDE SEQUENCE [LARGE SCALE GENOMIC DNA]</scope>
    <source>
        <strain evidence="1 2">MYR-1_YQ</strain>
    </source>
</reference>
<evidence type="ECO:0008006" key="3">
    <source>
        <dbReference type="Google" id="ProtNLM"/>
    </source>
</evidence>
<dbReference type="InterPro" id="IPR027396">
    <property type="entry name" value="DsrEFH-like"/>
</dbReference>
<comment type="caution">
    <text evidence="1">The sequence shown here is derived from an EMBL/GenBank/DDBJ whole genome shotgun (WGS) entry which is preliminary data.</text>
</comment>
<dbReference type="EMBL" id="JABXWD010000034">
    <property type="protein sequence ID" value="MBV6340595.1"/>
    <property type="molecule type" value="Genomic_DNA"/>
</dbReference>
<protein>
    <recommendedName>
        <fullName evidence="3">DsrE family protein</fullName>
    </recommendedName>
</protein>
<dbReference type="SUPFAM" id="SSF75169">
    <property type="entry name" value="DsrEFH-like"/>
    <property type="match status" value="1"/>
</dbReference>
<name>A0ABS6RVD4_9BACT</name>
<gene>
    <name evidence="1" type="ORF">HWQ67_03250</name>
</gene>
<sequence>MTIGLLVTRDGFKEDIVGLTKAAAGKGHTVIIFMMDDGIRHSQDADFQALKDLPGVSMSLCDHSAKLRDVTEGMIPACITAGSQYQNSVMNQDADRVILI</sequence>
<dbReference type="Proteomes" id="UP001196980">
    <property type="component" value="Unassembled WGS sequence"/>
</dbReference>
<dbReference type="RefSeq" id="WP_218251215.1">
    <property type="nucleotide sequence ID" value="NZ_JABXWD010000034.1"/>
</dbReference>
<accession>A0ABS6RVD4</accession>